<dbReference type="Pfam" id="PF14016">
    <property type="entry name" value="DUF4232"/>
    <property type="match status" value="1"/>
</dbReference>
<protein>
    <submittedName>
        <fullName evidence="3">DUF4232 domain-containing protein</fullName>
    </submittedName>
</protein>
<feature type="compositionally biased region" description="Low complexity" evidence="1">
    <location>
        <begin position="51"/>
        <end position="68"/>
    </location>
</feature>
<organism evidence="3 4">
    <name type="scientific">Streptomyces wedmorensis</name>
    <dbReference type="NCBI Taxonomy" id="43759"/>
    <lineage>
        <taxon>Bacteria</taxon>
        <taxon>Bacillati</taxon>
        <taxon>Actinomycetota</taxon>
        <taxon>Actinomycetes</taxon>
        <taxon>Kitasatosporales</taxon>
        <taxon>Streptomycetaceae</taxon>
        <taxon>Streptomyces</taxon>
    </lineage>
</organism>
<name>A0ABW6J4G4_STRWE</name>
<comment type="caution">
    <text evidence="3">The sequence shown here is derived from an EMBL/GenBank/DDBJ whole genome shotgun (WGS) entry which is preliminary data.</text>
</comment>
<evidence type="ECO:0000259" key="2">
    <source>
        <dbReference type="Pfam" id="PF14016"/>
    </source>
</evidence>
<evidence type="ECO:0000313" key="3">
    <source>
        <dbReference type="EMBL" id="MFE5984676.1"/>
    </source>
</evidence>
<dbReference type="PROSITE" id="PS51257">
    <property type="entry name" value="PROKAR_LIPOPROTEIN"/>
    <property type="match status" value="1"/>
</dbReference>
<dbReference type="RefSeq" id="WP_386248504.1">
    <property type="nucleotide sequence ID" value="NZ_JBHTRV010000037.1"/>
</dbReference>
<evidence type="ECO:0000256" key="1">
    <source>
        <dbReference type="SAM" id="MobiDB-lite"/>
    </source>
</evidence>
<feature type="region of interest" description="Disordered" evidence="1">
    <location>
        <begin position="35"/>
        <end position="103"/>
    </location>
</feature>
<keyword evidence="4" id="KW-1185">Reference proteome</keyword>
<dbReference type="InterPro" id="IPR025326">
    <property type="entry name" value="DUF4232"/>
</dbReference>
<gene>
    <name evidence="3" type="ORF">ACFQ63_33915</name>
</gene>
<evidence type="ECO:0000313" key="4">
    <source>
        <dbReference type="Proteomes" id="UP001600424"/>
    </source>
</evidence>
<feature type="domain" description="DUF4232" evidence="2">
    <location>
        <begin position="105"/>
        <end position="235"/>
    </location>
</feature>
<sequence>MRASVSLPTGRNSRGWRPYAAGAAVVAALLTSTACQGSDDGSDQGKGSGGPSATSSTTPGATTSTPPSQNASPSAGTPTESAPPKPGATKDGNGNGGGRTAIPTCTQEHLSVTSELEPPDSKQPRHLLLTVQNVSEKKCNLFRYPRVRIGADSQADTPVIKHTDPDPGKPVILDPGHEGYAALLVSGGARDEYEATSITISLQGAKIGTYAGSPIDVPMPVAKLYADDGQLVTYWTTASGFALRAIMSR</sequence>
<accession>A0ABW6J4G4</accession>
<feature type="compositionally biased region" description="Polar residues" evidence="1">
    <location>
        <begin position="69"/>
        <end position="80"/>
    </location>
</feature>
<dbReference type="Proteomes" id="UP001600424">
    <property type="component" value="Unassembled WGS sequence"/>
</dbReference>
<reference evidence="3 4" key="1">
    <citation type="submission" date="2024-09" db="EMBL/GenBank/DDBJ databases">
        <title>The Natural Products Discovery Center: Release of the First 8490 Sequenced Strains for Exploring Actinobacteria Biosynthetic Diversity.</title>
        <authorList>
            <person name="Kalkreuter E."/>
            <person name="Kautsar S.A."/>
            <person name="Yang D."/>
            <person name="Bader C.D."/>
            <person name="Teijaro C.N."/>
            <person name="Fluegel L."/>
            <person name="Davis C.M."/>
            <person name="Simpson J.R."/>
            <person name="Lauterbach L."/>
            <person name="Steele A.D."/>
            <person name="Gui C."/>
            <person name="Meng S."/>
            <person name="Li G."/>
            <person name="Viehrig K."/>
            <person name="Ye F."/>
            <person name="Su P."/>
            <person name="Kiefer A.F."/>
            <person name="Nichols A."/>
            <person name="Cepeda A.J."/>
            <person name="Yan W."/>
            <person name="Fan B."/>
            <person name="Jiang Y."/>
            <person name="Adhikari A."/>
            <person name="Zheng C.-J."/>
            <person name="Schuster L."/>
            <person name="Cowan T.M."/>
            <person name="Smanski M.J."/>
            <person name="Chevrette M.G."/>
            <person name="De Carvalho L.P.S."/>
            <person name="Shen B."/>
        </authorList>
    </citation>
    <scope>NUCLEOTIDE SEQUENCE [LARGE SCALE GENOMIC DNA]</scope>
    <source>
        <strain evidence="3 4">NPDC056472</strain>
    </source>
</reference>
<dbReference type="EMBL" id="JBHTRV010000037">
    <property type="protein sequence ID" value="MFE5984676.1"/>
    <property type="molecule type" value="Genomic_DNA"/>
</dbReference>
<proteinExistence type="predicted"/>